<keyword evidence="2 6" id="KW-0812">Transmembrane</keyword>
<feature type="transmembrane region" description="Helical" evidence="6">
    <location>
        <begin position="60"/>
        <end position="80"/>
    </location>
</feature>
<dbReference type="NCBIfam" id="NF008595">
    <property type="entry name" value="PRK11562.1"/>
    <property type="match status" value="1"/>
</dbReference>
<dbReference type="InterPro" id="IPR000292">
    <property type="entry name" value="For/NO2_transpt"/>
</dbReference>
<feature type="transmembrane region" description="Helical" evidence="6">
    <location>
        <begin position="154"/>
        <end position="172"/>
    </location>
</feature>
<keyword evidence="4 6" id="KW-0472">Membrane</keyword>
<evidence type="ECO:0000313" key="8">
    <source>
        <dbReference type="Proteomes" id="UP000623250"/>
    </source>
</evidence>
<evidence type="ECO:0000256" key="2">
    <source>
        <dbReference type="ARBA" id="ARBA00022692"/>
    </source>
</evidence>
<dbReference type="RefSeq" id="WP_037233171.1">
    <property type="nucleotide sequence ID" value="NZ_JAEMUK010000078.1"/>
</dbReference>
<proteinExistence type="inferred from homology"/>
<comment type="subcellular location">
    <subcellularLocation>
        <location evidence="1">Membrane</location>
        <topology evidence="1">Multi-pass membrane protein</topology>
    </subcellularLocation>
</comment>
<dbReference type="Proteomes" id="UP000623250">
    <property type="component" value="Unassembled WGS sequence"/>
</dbReference>
<sequence>MYSKSLDTFAYLAASKAQMLRSNPVGFLLSSAMAGAYVGMGILLIFTIGQNIDPSVRSLAMGTSFGIALTLVVFAGSELFTGHTMIMTIGLLHGKVGLSSLAASWFCTWIGNLIGSVLLALLFYSGGGGQILKEGADLIFKVSAYKMNSPATELVARGILCNWLVCLALWTSARATSDAARCILIFWCLFAFIACGFEHSVANMTIFSVALLGNYPATVSLSGMAHNLAWVTLGNAVSGALFMGVAYWLVNGGAKTIKVPSPGSSTIPAE</sequence>
<evidence type="ECO:0000256" key="1">
    <source>
        <dbReference type="ARBA" id="ARBA00004141"/>
    </source>
</evidence>
<name>A0A8I1KLX0_9HYPH</name>
<feature type="transmembrane region" description="Helical" evidence="6">
    <location>
        <begin position="184"/>
        <end position="208"/>
    </location>
</feature>
<protein>
    <submittedName>
        <fullName evidence="7">Nitrite transporter NirC</fullName>
    </submittedName>
</protein>
<feature type="transmembrane region" description="Helical" evidence="6">
    <location>
        <begin position="25"/>
        <end position="48"/>
    </location>
</feature>
<keyword evidence="8" id="KW-1185">Reference proteome</keyword>
<reference evidence="7 8" key="1">
    <citation type="submission" date="2020-12" db="EMBL/GenBank/DDBJ databases">
        <title>Revised draft genomes of Rhodomicrobium vannielii ATCC 17100 and Rhodomicrobium udaipurense JA643.</title>
        <authorList>
            <person name="Conners E.M."/>
            <person name="Davenport E.J."/>
            <person name="Bose A."/>
        </authorList>
    </citation>
    <scope>NUCLEOTIDE SEQUENCE [LARGE SCALE GENOMIC DNA]</scope>
    <source>
        <strain evidence="7 8">JA643</strain>
    </source>
</reference>
<dbReference type="InterPro" id="IPR024002">
    <property type="entry name" value="For/NO2_transpt_CS"/>
</dbReference>
<comment type="caution">
    <text evidence="7">The sequence shown here is derived from an EMBL/GenBank/DDBJ whole genome shotgun (WGS) entry which is preliminary data.</text>
</comment>
<dbReference type="InterPro" id="IPR023271">
    <property type="entry name" value="Aquaporin-like"/>
</dbReference>
<dbReference type="AlphaFoldDB" id="A0A8I1KLX0"/>
<feature type="transmembrane region" description="Helical" evidence="6">
    <location>
        <begin position="101"/>
        <end position="124"/>
    </location>
</feature>
<evidence type="ECO:0000256" key="5">
    <source>
        <dbReference type="ARBA" id="ARBA00049660"/>
    </source>
</evidence>
<dbReference type="GO" id="GO:0005886">
    <property type="term" value="C:plasma membrane"/>
    <property type="evidence" value="ECO:0007669"/>
    <property type="project" value="TreeGrafter"/>
</dbReference>
<keyword evidence="3 6" id="KW-1133">Transmembrane helix</keyword>
<evidence type="ECO:0000256" key="3">
    <source>
        <dbReference type="ARBA" id="ARBA00022989"/>
    </source>
</evidence>
<evidence type="ECO:0000313" key="7">
    <source>
        <dbReference type="EMBL" id="MBJ7544213.1"/>
    </source>
</evidence>
<evidence type="ECO:0000256" key="4">
    <source>
        <dbReference type="ARBA" id="ARBA00023136"/>
    </source>
</evidence>
<dbReference type="Pfam" id="PF01226">
    <property type="entry name" value="Form_Nir_trans"/>
    <property type="match status" value="1"/>
</dbReference>
<dbReference type="GO" id="GO:0015499">
    <property type="term" value="F:formate transmembrane transporter activity"/>
    <property type="evidence" value="ECO:0007669"/>
    <property type="project" value="TreeGrafter"/>
</dbReference>
<dbReference type="EMBL" id="JAEMUK010000078">
    <property type="protein sequence ID" value="MBJ7544213.1"/>
    <property type="molecule type" value="Genomic_DNA"/>
</dbReference>
<dbReference type="PANTHER" id="PTHR30520">
    <property type="entry name" value="FORMATE TRANSPORTER-RELATED"/>
    <property type="match status" value="1"/>
</dbReference>
<feature type="transmembrane region" description="Helical" evidence="6">
    <location>
        <begin position="228"/>
        <end position="250"/>
    </location>
</feature>
<dbReference type="PANTHER" id="PTHR30520:SF8">
    <property type="entry name" value="NITRITE TRANSPORTER NIRC"/>
    <property type="match status" value="1"/>
</dbReference>
<dbReference type="Gene3D" id="1.20.1080.10">
    <property type="entry name" value="Glycerol uptake facilitator protein"/>
    <property type="match status" value="1"/>
</dbReference>
<dbReference type="PROSITE" id="PS01006">
    <property type="entry name" value="FORMATE_NITRITE_TP_2"/>
    <property type="match status" value="1"/>
</dbReference>
<comment type="similarity">
    <text evidence="5">Belongs to the FNT transporter (TC 1.A.16) family.</text>
</comment>
<accession>A0A8I1KLX0</accession>
<gene>
    <name evidence="7" type="primary">nirC</name>
    <name evidence="7" type="ORF">JDN41_11725</name>
</gene>
<evidence type="ECO:0000256" key="6">
    <source>
        <dbReference type="SAM" id="Phobius"/>
    </source>
</evidence>
<organism evidence="7 8">
    <name type="scientific">Rhodomicrobium udaipurense</name>
    <dbReference type="NCBI Taxonomy" id="1202716"/>
    <lineage>
        <taxon>Bacteria</taxon>
        <taxon>Pseudomonadati</taxon>
        <taxon>Pseudomonadota</taxon>
        <taxon>Alphaproteobacteria</taxon>
        <taxon>Hyphomicrobiales</taxon>
        <taxon>Hyphomicrobiaceae</taxon>
        <taxon>Rhodomicrobium</taxon>
    </lineage>
</organism>